<dbReference type="AlphaFoldDB" id="A0ABD0ZMM2"/>
<dbReference type="Proteomes" id="UP001558713">
    <property type="component" value="Unassembled WGS sequence"/>
</dbReference>
<sequence length="196" mass="22146">MEFLKSAVPSLLSLYCIIQMLNTHTQVTMSQHVELETAYSSTPYLDESASFVSASHNIYVYNGQSSTKKDTIFTWTNLLTTETSADTSEVSAMRAASHVTDSKDTTETKRKYWKMTFGGEAMTLISPKQPYCIHRDSATRRAYFNHYSAQQDGVSMPNTDKIVPFGGEDICSCLVRIQRHYLINSHKRFGKADRSI</sequence>
<name>A0ABD0ZMM2_CARAN</name>
<accession>A0ABD0ZMM2</accession>
<evidence type="ECO:0000313" key="1">
    <source>
        <dbReference type="EMBL" id="KAL1195837.1"/>
    </source>
</evidence>
<organism evidence="1 2">
    <name type="scientific">Cardamine amara subsp. amara</name>
    <dbReference type="NCBI Taxonomy" id="228776"/>
    <lineage>
        <taxon>Eukaryota</taxon>
        <taxon>Viridiplantae</taxon>
        <taxon>Streptophyta</taxon>
        <taxon>Embryophyta</taxon>
        <taxon>Tracheophyta</taxon>
        <taxon>Spermatophyta</taxon>
        <taxon>Magnoliopsida</taxon>
        <taxon>eudicotyledons</taxon>
        <taxon>Gunneridae</taxon>
        <taxon>Pentapetalae</taxon>
        <taxon>rosids</taxon>
        <taxon>malvids</taxon>
        <taxon>Brassicales</taxon>
        <taxon>Brassicaceae</taxon>
        <taxon>Cardamineae</taxon>
        <taxon>Cardamine</taxon>
    </lineage>
</organism>
<reference evidence="1 2" key="1">
    <citation type="submission" date="2024-04" db="EMBL/GenBank/DDBJ databases">
        <title>Genome assembly C_amara_ONT_v2.</title>
        <authorList>
            <person name="Yant L."/>
            <person name="Moore C."/>
            <person name="Slenker M."/>
        </authorList>
    </citation>
    <scope>NUCLEOTIDE SEQUENCE [LARGE SCALE GENOMIC DNA]</scope>
    <source>
        <tissue evidence="1">Leaf</tissue>
    </source>
</reference>
<keyword evidence="2" id="KW-1185">Reference proteome</keyword>
<comment type="caution">
    <text evidence="1">The sequence shown here is derived from an EMBL/GenBank/DDBJ whole genome shotgun (WGS) entry which is preliminary data.</text>
</comment>
<proteinExistence type="predicted"/>
<gene>
    <name evidence="1" type="ORF">V5N11_027703</name>
</gene>
<dbReference type="EMBL" id="JBANAX010000716">
    <property type="protein sequence ID" value="KAL1195837.1"/>
    <property type="molecule type" value="Genomic_DNA"/>
</dbReference>
<protein>
    <submittedName>
        <fullName evidence="1">Actin-related protein 9</fullName>
    </submittedName>
</protein>
<evidence type="ECO:0000313" key="2">
    <source>
        <dbReference type="Proteomes" id="UP001558713"/>
    </source>
</evidence>